<dbReference type="Proteomes" id="UP000630142">
    <property type="component" value="Unassembled WGS sequence"/>
</dbReference>
<dbReference type="Gene3D" id="3.30.2310.20">
    <property type="entry name" value="RelE-like"/>
    <property type="match status" value="1"/>
</dbReference>
<sequence length="94" mass="10288">MAGCETPDPSATRCVSGRLARKLPGDIQRPALKKLRQLDLAAALDDLRIPLGNRLEALPGNRAGQHSIRINDQPRICFRSDAGNACDVEIIDYH</sequence>
<protein>
    <submittedName>
        <fullName evidence="1">Plasmid maintenance system killer protein</fullName>
    </submittedName>
</protein>
<reference evidence="1" key="2">
    <citation type="submission" date="2020-09" db="EMBL/GenBank/DDBJ databases">
        <authorList>
            <person name="Sun Q."/>
            <person name="Kim S."/>
        </authorList>
    </citation>
    <scope>NUCLEOTIDE SEQUENCE</scope>
    <source>
        <strain evidence="1">KCTC 42249</strain>
    </source>
</reference>
<reference evidence="1" key="1">
    <citation type="journal article" date="2014" name="Int. J. Syst. Evol. Microbiol.">
        <title>Complete genome sequence of Corynebacterium casei LMG S-19264T (=DSM 44701T), isolated from a smear-ripened cheese.</title>
        <authorList>
            <consortium name="US DOE Joint Genome Institute (JGI-PGF)"/>
            <person name="Walter F."/>
            <person name="Albersmeier A."/>
            <person name="Kalinowski J."/>
            <person name="Ruckert C."/>
        </authorList>
    </citation>
    <scope>NUCLEOTIDE SEQUENCE</scope>
    <source>
        <strain evidence="1">KCTC 42249</strain>
    </source>
</reference>
<dbReference type="RefSeq" id="WP_210312985.1">
    <property type="nucleotide sequence ID" value="NZ_BMZQ01000003.1"/>
</dbReference>
<dbReference type="Pfam" id="PF05015">
    <property type="entry name" value="HigB-like_toxin"/>
    <property type="match status" value="1"/>
</dbReference>
<name>A0A8J3DRY1_9HYPH</name>
<accession>A0A8J3DRY1</accession>
<dbReference type="InterPro" id="IPR007711">
    <property type="entry name" value="HigB-1"/>
</dbReference>
<dbReference type="SUPFAM" id="SSF143011">
    <property type="entry name" value="RelE-like"/>
    <property type="match status" value="1"/>
</dbReference>
<dbReference type="EMBL" id="BMZQ01000003">
    <property type="protein sequence ID" value="GHD20687.1"/>
    <property type="molecule type" value="Genomic_DNA"/>
</dbReference>
<organism evidence="1 2">
    <name type="scientific">Tianweitania populi</name>
    <dbReference type="NCBI Taxonomy" id="1607949"/>
    <lineage>
        <taxon>Bacteria</taxon>
        <taxon>Pseudomonadati</taxon>
        <taxon>Pseudomonadota</taxon>
        <taxon>Alphaproteobacteria</taxon>
        <taxon>Hyphomicrobiales</taxon>
        <taxon>Phyllobacteriaceae</taxon>
        <taxon>Tianweitania</taxon>
    </lineage>
</organism>
<dbReference type="PANTHER" id="PTHR40266">
    <property type="entry name" value="TOXIN HIGB-1"/>
    <property type="match status" value="1"/>
</dbReference>
<proteinExistence type="predicted"/>
<evidence type="ECO:0000313" key="2">
    <source>
        <dbReference type="Proteomes" id="UP000630142"/>
    </source>
</evidence>
<dbReference type="InterPro" id="IPR035093">
    <property type="entry name" value="RelE/ParE_toxin_dom_sf"/>
</dbReference>
<keyword evidence="2" id="KW-1185">Reference proteome</keyword>
<evidence type="ECO:0000313" key="1">
    <source>
        <dbReference type="EMBL" id="GHD20687.1"/>
    </source>
</evidence>
<dbReference type="PANTHER" id="PTHR40266:SF2">
    <property type="entry name" value="TOXIN HIGB-1"/>
    <property type="match status" value="1"/>
</dbReference>
<comment type="caution">
    <text evidence="1">The sequence shown here is derived from an EMBL/GenBank/DDBJ whole genome shotgun (WGS) entry which is preliminary data.</text>
</comment>
<gene>
    <name evidence="1" type="ORF">GCM10016234_33190</name>
</gene>
<dbReference type="AlphaFoldDB" id="A0A8J3DRY1"/>